<proteinExistence type="inferred from homology"/>
<dbReference type="GO" id="GO:0004359">
    <property type="term" value="F:glutaminase activity"/>
    <property type="evidence" value="ECO:0007669"/>
    <property type="project" value="RHEA"/>
</dbReference>
<dbReference type="Pfam" id="PF00117">
    <property type="entry name" value="GATase"/>
    <property type="match status" value="1"/>
</dbReference>
<dbReference type="GO" id="GO:0006541">
    <property type="term" value="P:glutamine metabolic process"/>
    <property type="evidence" value="ECO:0007669"/>
    <property type="project" value="InterPro"/>
</dbReference>
<feature type="binding site" evidence="11">
    <location>
        <position position="290"/>
    </location>
    <ligand>
        <name>L-glutamine</name>
        <dbReference type="ChEBI" id="CHEBI:58359"/>
    </ligand>
</feature>
<dbReference type="EC" id="6.3.5.5" evidence="11"/>
<comment type="similarity">
    <text evidence="3 11">Belongs to the CarA family.</text>
</comment>
<dbReference type="NCBIfam" id="TIGR01368">
    <property type="entry name" value="CPSaseIIsmall"/>
    <property type="match status" value="1"/>
</dbReference>
<comment type="catalytic activity">
    <reaction evidence="10 11">
        <text>L-glutamine + H2O = L-glutamate + NH4(+)</text>
        <dbReference type="Rhea" id="RHEA:15889"/>
        <dbReference type="ChEBI" id="CHEBI:15377"/>
        <dbReference type="ChEBI" id="CHEBI:28938"/>
        <dbReference type="ChEBI" id="CHEBI:29985"/>
        <dbReference type="ChEBI" id="CHEBI:58359"/>
    </reaction>
</comment>
<comment type="function">
    <text evidence="11">Small subunit of the glutamine-dependent carbamoyl phosphate synthetase (CPSase). CPSase catalyzes the formation of carbamoyl phosphate from the ammonia moiety of glutamine, carbonate, and phosphate donated by ATP, constituting the first step of 2 biosynthetic pathways, one leading to arginine and/or urea and the other to pyrimidine nucleotides. The small subunit (glutamine amidotransferase) binds and cleaves glutamine to supply the large subunit with the substrate ammonia.</text>
</comment>
<reference evidence="14" key="1">
    <citation type="submission" date="2009-09" db="EMBL/GenBank/DDBJ databases">
        <title>The complete chromosome of Sebaldella termitidis ATCC 33386.</title>
        <authorList>
            <consortium name="US DOE Joint Genome Institute (JGI-PGF)"/>
            <person name="Lucas S."/>
            <person name="Copeland A."/>
            <person name="Lapidus A."/>
            <person name="Glavina del Rio T."/>
            <person name="Dalin E."/>
            <person name="Tice H."/>
            <person name="Bruce D."/>
            <person name="Goodwin L."/>
            <person name="Pitluck S."/>
            <person name="Kyrpides N."/>
            <person name="Mavromatis K."/>
            <person name="Ivanova N."/>
            <person name="Mikhailova N."/>
            <person name="Sims D."/>
            <person name="Meincke L."/>
            <person name="Brettin T."/>
            <person name="Detter J.C."/>
            <person name="Han C."/>
            <person name="Larimer F."/>
            <person name="Land M."/>
            <person name="Hauser L."/>
            <person name="Markowitz V."/>
            <person name="Cheng J.F."/>
            <person name="Hugenholtz P."/>
            <person name="Woyke T."/>
            <person name="Wu D."/>
            <person name="Eisen J.A."/>
        </authorList>
    </citation>
    <scope>NUCLEOTIDE SEQUENCE [LARGE SCALE GENOMIC DNA]</scope>
    <source>
        <strain evidence="14">ATCC 33386 / NCTC 11300</strain>
    </source>
</reference>
<dbReference type="Proteomes" id="UP000000845">
    <property type="component" value="Chromosome"/>
</dbReference>
<evidence type="ECO:0000256" key="2">
    <source>
        <dbReference type="ARBA" id="ARBA00005077"/>
    </source>
</evidence>
<feature type="binding site" evidence="11">
    <location>
        <position position="218"/>
    </location>
    <ligand>
        <name>L-glutamine</name>
        <dbReference type="ChEBI" id="CHEBI:58359"/>
    </ligand>
</feature>
<evidence type="ECO:0000256" key="11">
    <source>
        <dbReference type="HAMAP-Rule" id="MF_01209"/>
    </source>
</evidence>
<dbReference type="GO" id="GO:0006207">
    <property type="term" value="P:'de novo' pyrimidine nucleobase biosynthetic process"/>
    <property type="evidence" value="ECO:0007669"/>
    <property type="project" value="InterPro"/>
</dbReference>
<feature type="active site" evidence="11">
    <location>
        <position position="329"/>
    </location>
</feature>
<reference evidence="13 14" key="2">
    <citation type="journal article" date="2010" name="Stand. Genomic Sci.">
        <title>Complete genome sequence of Sebaldella termitidis type strain (NCTC 11300).</title>
        <authorList>
            <person name="Harmon-Smith M."/>
            <person name="Celia L."/>
            <person name="Chertkov O."/>
            <person name="Lapidus A."/>
            <person name="Copeland A."/>
            <person name="Glavina Del Rio T."/>
            <person name="Nolan M."/>
            <person name="Lucas S."/>
            <person name="Tice H."/>
            <person name="Cheng J.F."/>
            <person name="Han C."/>
            <person name="Detter J.C."/>
            <person name="Bruce D."/>
            <person name="Goodwin L."/>
            <person name="Pitluck S."/>
            <person name="Pati A."/>
            <person name="Liolios K."/>
            <person name="Ivanova N."/>
            <person name="Mavromatis K."/>
            <person name="Mikhailova N."/>
            <person name="Chen A."/>
            <person name="Palaniappan K."/>
            <person name="Land M."/>
            <person name="Hauser L."/>
            <person name="Chang Y.J."/>
            <person name="Jeffries C.D."/>
            <person name="Brettin T."/>
            <person name="Goker M."/>
            <person name="Beck B."/>
            <person name="Bristow J."/>
            <person name="Eisen J.A."/>
            <person name="Markowitz V."/>
            <person name="Hugenholtz P."/>
            <person name="Kyrpides N.C."/>
            <person name="Klenk H.P."/>
            <person name="Chen F."/>
        </authorList>
    </citation>
    <scope>NUCLEOTIDE SEQUENCE [LARGE SCALE GENOMIC DNA]</scope>
    <source>
        <strain evidence="14">ATCC 33386 / NCTC 11300</strain>
    </source>
</reference>
<evidence type="ECO:0000256" key="1">
    <source>
        <dbReference type="ARBA" id="ARBA00004812"/>
    </source>
</evidence>
<dbReference type="SMART" id="SM01097">
    <property type="entry name" value="CPSase_sm_chain"/>
    <property type="match status" value="1"/>
</dbReference>
<dbReference type="PANTHER" id="PTHR43418:SF7">
    <property type="entry name" value="CARBAMOYL-PHOSPHATE SYNTHASE SMALL CHAIN"/>
    <property type="match status" value="1"/>
</dbReference>
<evidence type="ECO:0000256" key="8">
    <source>
        <dbReference type="ARBA" id="ARBA00022975"/>
    </source>
</evidence>
<evidence type="ECO:0000256" key="5">
    <source>
        <dbReference type="ARBA" id="ARBA00022741"/>
    </source>
</evidence>
<dbReference type="InterPro" id="IPR002474">
    <property type="entry name" value="CarbamoylP_synth_ssu_N"/>
</dbReference>
<keyword evidence="5 11" id="KW-0547">Nucleotide-binding</keyword>
<evidence type="ECO:0000256" key="3">
    <source>
        <dbReference type="ARBA" id="ARBA00007800"/>
    </source>
</evidence>
<dbReference type="eggNOG" id="COG0505">
    <property type="taxonomic scope" value="Bacteria"/>
</dbReference>
<dbReference type="AlphaFoldDB" id="D1AME1"/>
<dbReference type="InterPro" id="IPR006274">
    <property type="entry name" value="CarbamoylP_synth_ssu"/>
</dbReference>
<name>D1AME1_SEBTE</name>
<feature type="region of interest" description="CPSase" evidence="11">
    <location>
        <begin position="1"/>
        <end position="170"/>
    </location>
</feature>
<feature type="binding site" evidence="11">
    <location>
        <position position="246"/>
    </location>
    <ligand>
        <name>L-glutamine</name>
        <dbReference type="ChEBI" id="CHEBI:58359"/>
    </ligand>
</feature>
<comment type="catalytic activity">
    <reaction evidence="9 11">
        <text>hydrogencarbonate + L-glutamine + 2 ATP + H2O = carbamoyl phosphate + L-glutamate + 2 ADP + phosphate + 2 H(+)</text>
        <dbReference type="Rhea" id="RHEA:18633"/>
        <dbReference type="ChEBI" id="CHEBI:15377"/>
        <dbReference type="ChEBI" id="CHEBI:15378"/>
        <dbReference type="ChEBI" id="CHEBI:17544"/>
        <dbReference type="ChEBI" id="CHEBI:29985"/>
        <dbReference type="ChEBI" id="CHEBI:30616"/>
        <dbReference type="ChEBI" id="CHEBI:43474"/>
        <dbReference type="ChEBI" id="CHEBI:58228"/>
        <dbReference type="ChEBI" id="CHEBI:58359"/>
        <dbReference type="ChEBI" id="CHEBI:456216"/>
        <dbReference type="EC" id="6.3.5.5"/>
    </reaction>
</comment>
<dbReference type="CDD" id="cd01744">
    <property type="entry name" value="GATase1_CPSase"/>
    <property type="match status" value="1"/>
</dbReference>
<feature type="binding site" evidence="11">
    <location>
        <position position="45"/>
    </location>
    <ligand>
        <name>L-glutamine</name>
        <dbReference type="ChEBI" id="CHEBI:58359"/>
    </ligand>
</feature>
<evidence type="ECO:0000256" key="6">
    <source>
        <dbReference type="ARBA" id="ARBA00022840"/>
    </source>
</evidence>
<comment type="pathway">
    <text evidence="1 11">Pyrimidine metabolism; UMP biosynthesis via de novo pathway; (S)-dihydroorotate from bicarbonate: step 1/3.</text>
</comment>
<dbReference type="NCBIfam" id="NF009475">
    <property type="entry name" value="PRK12838.1"/>
    <property type="match status" value="1"/>
</dbReference>
<keyword evidence="8 11" id="KW-0665">Pyrimidine biosynthesis</keyword>
<dbReference type="PRINTS" id="PR00096">
    <property type="entry name" value="GATASE"/>
</dbReference>
<evidence type="ECO:0000313" key="13">
    <source>
        <dbReference type="EMBL" id="ACZ09515.1"/>
    </source>
</evidence>
<dbReference type="UniPathway" id="UPA00068">
    <property type="reaction ID" value="UER00171"/>
</dbReference>
<keyword evidence="7 11" id="KW-0315">Glutamine amidotransferase</keyword>
<dbReference type="InterPro" id="IPR035686">
    <property type="entry name" value="CPSase_GATase1"/>
</dbReference>
<dbReference type="SUPFAM" id="SSF52317">
    <property type="entry name" value="Class I glutamine amidotransferase-like"/>
    <property type="match status" value="1"/>
</dbReference>
<comment type="subunit">
    <text evidence="11">Composed of two chains; the small (or glutamine) chain promotes the hydrolysis of glutamine to ammonia, which is used by the large (or ammonia) chain to synthesize carbamoyl phosphate. Tetramer of heterodimers (alpha,beta)4.</text>
</comment>
<dbReference type="Gene3D" id="3.50.30.20">
    <property type="entry name" value="Carbamoyl-phosphate synthase small subunit, N-terminal domain"/>
    <property type="match status" value="1"/>
</dbReference>
<organism evidence="13 14">
    <name type="scientific">Sebaldella termitidis (strain ATCC 33386 / NCTC 11300)</name>
    <dbReference type="NCBI Taxonomy" id="526218"/>
    <lineage>
        <taxon>Bacteria</taxon>
        <taxon>Fusobacteriati</taxon>
        <taxon>Fusobacteriota</taxon>
        <taxon>Fusobacteriia</taxon>
        <taxon>Fusobacteriales</taxon>
        <taxon>Leptotrichiaceae</taxon>
        <taxon>Sebaldella</taxon>
    </lineage>
</organism>
<feature type="binding site" evidence="11">
    <location>
        <position position="287"/>
    </location>
    <ligand>
        <name>L-glutamine</name>
        <dbReference type="ChEBI" id="CHEBI:58359"/>
    </ligand>
</feature>
<accession>D1AME1</accession>
<dbReference type="PROSITE" id="PS51273">
    <property type="entry name" value="GATASE_TYPE_1"/>
    <property type="match status" value="1"/>
</dbReference>
<dbReference type="HAMAP" id="MF_01209">
    <property type="entry name" value="CPSase_S_chain"/>
    <property type="match status" value="1"/>
</dbReference>
<dbReference type="PRINTS" id="PR00099">
    <property type="entry name" value="CPSGATASE"/>
</dbReference>
<evidence type="ECO:0000256" key="9">
    <source>
        <dbReference type="ARBA" id="ARBA00048816"/>
    </source>
</evidence>
<evidence type="ECO:0000256" key="4">
    <source>
        <dbReference type="ARBA" id="ARBA00022598"/>
    </source>
</evidence>
<dbReference type="InterPro" id="IPR050472">
    <property type="entry name" value="Anth_synth/Amidotransfase"/>
</dbReference>
<dbReference type="Gene3D" id="3.40.50.880">
    <property type="match status" value="1"/>
</dbReference>
<feature type="domain" description="Carbamoyl-phosphate synthase small subunit N-terminal" evidence="12">
    <location>
        <begin position="1"/>
        <end position="131"/>
    </location>
</feature>
<evidence type="ECO:0000259" key="12">
    <source>
        <dbReference type="SMART" id="SM01097"/>
    </source>
</evidence>
<dbReference type="InterPro" id="IPR017926">
    <property type="entry name" value="GATASE"/>
</dbReference>
<keyword evidence="11" id="KW-0028">Amino-acid biosynthesis</keyword>
<dbReference type="KEGG" id="str:Sterm_2670"/>
<dbReference type="MEROPS" id="C26.963"/>
<dbReference type="PRINTS" id="PR00097">
    <property type="entry name" value="ANTSNTHASEII"/>
</dbReference>
<dbReference type="EMBL" id="CP001739">
    <property type="protein sequence ID" value="ACZ09515.1"/>
    <property type="molecule type" value="Genomic_DNA"/>
</dbReference>
<keyword evidence="4 11" id="KW-0436">Ligase</keyword>
<dbReference type="GO" id="GO:0044205">
    <property type="term" value="P:'de novo' UMP biosynthetic process"/>
    <property type="evidence" value="ECO:0007669"/>
    <property type="project" value="UniProtKB-UniRule"/>
</dbReference>
<dbReference type="PANTHER" id="PTHR43418">
    <property type="entry name" value="MULTIFUNCTIONAL TRYPTOPHAN BIOSYNTHESIS PROTEIN-RELATED"/>
    <property type="match status" value="1"/>
</dbReference>
<keyword evidence="11" id="KW-0055">Arginine biosynthesis</keyword>
<feature type="binding site" evidence="11">
    <location>
        <position position="249"/>
    </location>
    <ligand>
        <name>L-glutamine</name>
        <dbReference type="ChEBI" id="CHEBI:58359"/>
    </ligand>
</feature>
<dbReference type="FunFam" id="3.50.30.20:FF:000001">
    <property type="entry name" value="Carbamoyl-phosphate synthase small chain"/>
    <property type="match status" value="1"/>
</dbReference>
<keyword evidence="14" id="KW-1185">Reference proteome</keyword>
<feature type="active site" evidence="11">
    <location>
        <position position="327"/>
    </location>
</feature>
<dbReference type="GO" id="GO:0005524">
    <property type="term" value="F:ATP binding"/>
    <property type="evidence" value="ECO:0007669"/>
    <property type="project" value="UniProtKB-UniRule"/>
</dbReference>
<evidence type="ECO:0000313" key="14">
    <source>
        <dbReference type="Proteomes" id="UP000000845"/>
    </source>
</evidence>
<dbReference type="HOGENOM" id="CLU_035901_2_1_0"/>
<keyword evidence="6 11" id="KW-0067">ATP-binding</keyword>
<evidence type="ECO:0000256" key="10">
    <source>
        <dbReference type="ARBA" id="ARBA00049285"/>
    </source>
</evidence>
<feature type="binding site" evidence="11">
    <location>
        <position position="289"/>
    </location>
    <ligand>
        <name>L-glutamine</name>
        <dbReference type="ChEBI" id="CHEBI:58359"/>
    </ligand>
</feature>
<dbReference type="UniPathway" id="UPA00070">
    <property type="reaction ID" value="UER00115"/>
</dbReference>
<dbReference type="STRING" id="526218.Sterm_2670"/>
<dbReference type="Pfam" id="PF00988">
    <property type="entry name" value="CPSase_sm_chain"/>
    <property type="match status" value="1"/>
</dbReference>
<feature type="binding site" evidence="11">
    <location>
        <position position="220"/>
    </location>
    <ligand>
        <name>L-glutamine</name>
        <dbReference type="ChEBI" id="CHEBI:58359"/>
    </ligand>
</feature>
<feature type="active site" description="Nucleophile" evidence="11">
    <location>
        <position position="245"/>
    </location>
</feature>
<sequence>MKAKLILENGMIFHGEAFGYLEETVGELVFTTVMTGYQEVLTDPSYHGQIVVMTYPLIGNYGINLEDMQSDRVRVKGFIIKEDAKLPNNFRCEITLEAYLKQNKVMGLKNIDTRHLTRIIRDTGTKKAVITTRDLSQEELGNIFFSFSNSDAVKQVTRKDILKIEGSKEKIAIIDFGIKKHIIESFAKRNCDIRVFPAYTDYETIMEYNPDALFLSNGPGDPEDLPEAIELVKKVIGKKPVIGICLGHQIAALAMGGKTAKMRFGHRGGNHPVKDIEKNKIYISSQNHGYKVTELPEGTVLSHVNLNDNSIEGMKNKELKVYTVQFHPEASPGPEETAYIFDDFLNMIREG</sequence>
<protein>
    <recommendedName>
        <fullName evidence="11">Carbamoyl phosphate synthase small chain</fullName>
        <ecNumber evidence="11">6.3.5.5</ecNumber>
    </recommendedName>
    <alternativeName>
        <fullName evidence="11">Carbamoyl phosphate synthetase glutamine chain</fullName>
    </alternativeName>
</protein>
<dbReference type="GO" id="GO:0004088">
    <property type="term" value="F:carbamoyl-phosphate synthase (glutamine-hydrolyzing) activity"/>
    <property type="evidence" value="ECO:0007669"/>
    <property type="project" value="UniProtKB-UniRule"/>
</dbReference>
<dbReference type="InterPro" id="IPR036480">
    <property type="entry name" value="CarbP_synth_ssu_N_sf"/>
</dbReference>
<evidence type="ECO:0000256" key="7">
    <source>
        <dbReference type="ARBA" id="ARBA00022962"/>
    </source>
</evidence>
<gene>
    <name evidence="11" type="primary">carA</name>
    <name evidence="13" type="ordered locus">Sterm_2670</name>
</gene>
<dbReference type="InterPro" id="IPR029062">
    <property type="entry name" value="Class_I_gatase-like"/>
</dbReference>
<dbReference type="GO" id="GO:0006526">
    <property type="term" value="P:L-arginine biosynthetic process"/>
    <property type="evidence" value="ECO:0007669"/>
    <property type="project" value="UniProtKB-UniRule"/>
</dbReference>
<comment type="pathway">
    <text evidence="2 11">Amino-acid biosynthesis; L-arginine biosynthesis; carbamoyl phosphate from bicarbonate: step 1/1.</text>
</comment>
<dbReference type="SUPFAM" id="SSF52021">
    <property type="entry name" value="Carbamoyl phosphate synthetase, small subunit N-terminal domain"/>
    <property type="match status" value="1"/>
</dbReference>
<dbReference type="RefSeq" id="WP_012862109.1">
    <property type="nucleotide sequence ID" value="NC_013517.1"/>
</dbReference>